<evidence type="ECO:0000259" key="6">
    <source>
        <dbReference type="PROSITE" id="PS50262"/>
    </source>
</evidence>
<reference evidence="7" key="1">
    <citation type="submission" date="2022-11" db="EMBL/GenBank/DDBJ databases">
        <authorList>
            <person name="Kikuchi T."/>
        </authorList>
    </citation>
    <scope>NUCLEOTIDE SEQUENCE</scope>
    <source>
        <strain evidence="7">PS1010</strain>
    </source>
</reference>
<evidence type="ECO:0000313" key="8">
    <source>
        <dbReference type="Proteomes" id="UP001152747"/>
    </source>
</evidence>
<evidence type="ECO:0000256" key="4">
    <source>
        <dbReference type="ARBA" id="ARBA00023136"/>
    </source>
</evidence>
<feature type="transmembrane region" description="Helical" evidence="5">
    <location>
        <begin position="192"/>
        <end position="214"/>
    </location>
</feature>
<comment type="caution">
    <text evidence="7">The sequence shown here is derived from an EMBL/GenBank/DDBJ whole genome shotgun (WGS) entry which is preliminary data.</text>
</comment>
<evidence type="ECO:0000256" key="1">
    <source>
        <dbReference type="ARBA" id="ARBA00004370"/>
    </source>
</evidence>
<dbReference type="EMBL" id="CANHGI010000002">
    <property type="protein sequence ID" value="CAI5440551.1"/>
    <property type="molecule type" value="Genomic_DNA"/>
</dbReference>
<feature type="transmembrane region" description="Helical" evidence="5">
    <location>
        <begin position="235"/>
        <end position="260"/>
    </location>
</feature>
<name>A0A9P1I954_9PELO</name>
<keyword evidence="3 5" id="KW-1133">Transmembrane helix</keyword>
<dbReference type="GO" id="GO:0016020">
    <property type="term" value="C:membrane"/>
    <property type="evidence" value="ECO:0007669"/>
    <property type="project" value="UniProtKB-SubCell"/>
</dbReference>
<dbReference type="OrthoDB" id="5876466at2759"/>
<dbReference type="Pfam" id="PF10320">
    <property type="entry name" value="7TM_GPCR_Srsx"/>
    <property type="match status" value="1"/>
</dbReference>
<keyword evidence="2 5" id="KW-0812">Transmembrane</keyword>
<dbReference type="PANTHER" id="PTHR23360">
    <property type="entry name" value="G-PROTEIN COUPLED RECEPTORS FAMILY 1 PROFILE DOMAIN-CONTAINING PROTEIN-RELATED"/>
    <property type="match status" value="1"/>
</dbReference>
<accession>A0A9P1I954</accession>
<dbReference type="InterPro" id="IPR019424">
    <property type="entry name" value="7TM_GPCR_Srsx"/>
</dbReference>
<feature type="domain" description="G-protein coupled receptors family 1 profile" evidence="6">
    <location>
        <begin position="38"/>
        <end position="286"/>
    </location>
</feature>
<evidence type="ECO:0000313" key="7">
    <source>
        <dbReference type="EMBL" id="CAI5440551.1"/>
    </source>
</evidence>
<dbReference type="PANTHER" id="PTHR23360:SF72">
    <property type="entry name" value="G-PROTEIN COUPLED RECEPTORS FAMILY 1 PROFILE DOMAIN-CONTAINING PROTEIN"/>
    <property type="match status" value="1"/>
</dbReference>
<proteinExistence type="predicted"/>
<feature type="transmembrane region" description="Helical" evidence="5">
    <location>
        <begin position="150"/>
        <end position="172"/>
    </location>
</feature>
<dbReference type="Gene3D" id="1.20.1070.10">
    <property type="entry name" value="Rhodopsin 7-helix transmembrane proteins"/>
    <property type="match status" value="1"/>
</dbReference>
<evidence type="ECO:0000256" key="2">
    <source>
        <dbReference type="ARBA" id="ARBA00022692"/>
    </source>
</evidence>
<dbReference type="AlphaFoldDB" id="A0A9P1I954"/>
<dbReference type="InterPro" id="IPR047130">
    <property type="entry name" value="7TM_GPCR_Srsx_nematod"/>
</dbReference>
<evidence type="ECO:0000256" key="3">
    <source>
        <dbReference type="ARBA" id="ARBA00022989"/>
    </source>
</evidence>
<evidence type="ECO:0000256" key="5">
    <source>
        <dbReference type="SAM" id="Phobius"/>
    </source>
</evidence>
<dbReference type="PROSITE" id="PS50262">
    <property type="entry name" value="G_PROTEIN_RECEP_F1_2"/>
    <property type="match status" value="1"/>
</dbReference>
<gene>
    <name evidence="7" type="ORF">CAMP_LOCUS3188</name>
</gene>
<comment type="subcellular location">
    <subcellularLocation>
        <location evidence="1">Membrane</location>
    </subcellularLocation>
</comment>
<dbReference type="InterPro" id="IPR017452">
    <property type="entry name" value="GPCR_Rhodpsn_7TM"/>
</dbReference>
<keyword evidence="8" id="KW-1185">Reference proteome</keyword>
<dbReference type="SUPFAM" id="SSF81321">
    <property type="entry name" value="Family A G protein-coupled receptor-like"/>
    <property type="match status" value="1"/>
</dbReference>
<protein>
    <recommendedName>
        <fullName evidence="6">G-protein coupled receptors family 1 profile domain-containing protein</fullName>
    </recommendedName>
</protein>
<feature type="transmembrane region" description="Helical" evidence="5">
    <location>
        <begin position="272"/>
        <end position="289"/>
    </location>
</feature>
<feature type="transmembrane region" description="Helical" evidence="5">
    <location>
        <begin position="29"/>
        <end position="48"/>
    </location>
</feature>
<organism evidence="7 8">
    <name type="scientific">Caenorhabditis angaria</name>
    <dbReference type="NCBI Taxonomy" id="860376"/>
    <lineage>
        <taxon>Eukaryota</taxon>
        <taxon>Metazoa</taxon>
        <taxon>Ecdysozoa</taxon>
        <taxon>Nematoda</taxon>
        <taxon>Chromadorea</taxon>
        <taxon>Rhabditida</taxon>
        <taxon>Rhabditina</taxon>
        <taxon>Rhabditomorpha</taxon>
        <taxon>Rhabditoidea</taxon>
        <taxon>Rhabditidae</taxon>
        <taxon>Peloderinae</taxon>
        <taxon>Caenorhabditis</taxon>
    </lineage>
</organism>
<keyword evidence="4 5" id="KW-0472">Membrane</keyword>
<sequence length="334" mass="38450">MSKINDSAIIDDQMIETLTEYVSFHRMNVFFGTVCFSLNILLFAVFLSAPALRRKHRNKILMILGLADTFNTLAILFMGKNRVELYTDIIENRVIYVKTAWECAIEPWLILRGIGDIWPPVVQMIIGIQRALAVFTPIWFHKHGRNRSTFLFFSTLLILFPAQITGYVIAYLNRDVYVQYFCGRKEAFGRDYASFIYGINLFGYLFSFGLNCITMKKASSTVNKLVQKQIYNVRYSLVISFISFILVSIPNAISLFSIHVWEVDSLIAKPSTYFTCINSGINIFVYLALNTEFRNQFRVMFCVKKRVGTFGEAEKYTVKSNGEIDAVQFHSTVR</sequence>
<feature type="transmembrane region" description="Helical" evidence="5">
    <location>
        <begin position="60"/>
        <end position="78"/>
    </location>
</feature>
<dbReference type="Proteomes" id="UP001152747">
    <property type="component" value="Unassembled WGS sequence"/>
</dbReference>